<dbReference type="PRINTS" id="PR00056">
    <property type="entry name" value="HSFDOMAIN"/>
</dbReference>
<evidence type="ECO:0000256" key="2">
    <source>
        <dbReference type="ARBA" id="ARBA00011233"/>
    </source>
</evidence>
<dbReference type="SMART" id="SM00415">
    <property type="entry name" value="HSF"/>
    <property type="match status" value="1"/>
</dbReference>
<keyword evidence="3" id="KW-0597">Phosphoprotein</keyword>
<dbReference type="GO" id="GO:0006357">
    <property type="term" value="P:regulation of transcription by RNA polymerase II"/>
    <property type="evidence" value="ECO:0007669"/>
    <property type="project" value="TreeGrafter"/>
</dbReference>
<feature type="domain" description="HSF-type DNA-binding" evidence="11">
    <location>
        <begin position="61"/>
        <end position="85"/>
    </location>
</feature>
<comment type="subunit">
    <text evidence="2">Homotrimer.</text>
</comment>
<name>A0A5J6SCZ8_9ASPA</name>
<evidence type="ECO:0000256" key="7">
    <source>
        <dbReference type="ARBA" id="ARBA00023163"/>
    </source>
</evidence>
<dbReference type="EMBL" id="MK639426">
    <property type="protein sequence ID" value="QFE32165.1"/>
    <property type="molecule type" value="mRNA"/>
</dbReference>
<dbReference type="GO" id="GO:0034605">
    <property type="term" value="P:cellular response to heat"/>
    <property type="evidence" value="ECO:0007669"/>
    <property type="project" value="TreeGrafter"/>
</dbReference>
<evidence type="ECO:0000256" key="6">
    <source>
        <dbReference type="ARBA" id="ARBA00023125"/>
    </source>
</evidence>
<dbReference type="Gene3D" id="1.10.10.10">
    <property type="entry name" value="Winged helix-like DNA-binding domain superfamily/Winged helix DNA-binding domain"/>
    <property type="match status" value="1"/>
</dbReference>
<evidence type="ECO:0000259" key="11">
    <source>
        <dbReference type="PROSITE" id="PS00434"/>
    </source>
</evidence>
<keyword evidence="4" id="KW-0805">Transcription regulation</keyword>
<comment type="subcellular location">
    <subcellularLocation>
        <location evidence="1">Nucleus</location>
    </subcellularLocation>
</comment>
<keyword evidence="6" id="KW-0238">DNA-binding</keyword>
<feature type="compositionally biased region" description="Low complexity" evidence="10">
    <location>
        <begin position="112"/>
        <end position="126"/>
    </location>
</feature>
<dbReference type="FunFam" id="1.10.10.10:FF:000037">
    <property type="entry name" value="Heat stress transcription factor B-4"/>
    <property type="match status" value="1"/>
</dbReference>
<protein>
    <submittedName>
        <fullName evidence="12">Heat stress transcription factor</fullName>
    </submittedName>
</protein>
<dbReference type="GO" id="GO:0005634">
    <property type="term" value="C:nucleus"/>
    <property type="evidence" value="ECO:0007669"/>
    <property type="project" value="UniProtKB-SubCell"/>
</dbReference>
<evidence type="ECO:0000256" key="10">
    <source>
        <dbReference type="SAM" id="MobiDB-lite"/>
    </source>
</evidence>
<organism evidence="12">
    <name type="scientific">Agave sisalana</name>
    <dbReference type="NCBI Taxonomy" id="442491"/>
    <lineage>
        <taxon>Eukaryota</taxon>
        <taxon>Viridiplantae</taxon>
        <taxon>Streptophyta</taxon>
        <taxon>Embryophyta</taxon>
        <taxon>Tracheophyta</taxon>
        <taxon>Spermatophyta</taxon>
        <taxon>Magnoliopsida</taxon>
        <taxon>Liliopsida</taxon>
        <taxon>Asparagales</taxon>
        <taxon>Asparagaceae</taxon>
        <taxon>Agavoideae</taxon>
        <taxon>Agave</taxon>
    </lineage>
</organism>
<evidence type="ECO:0000256" key="5">
    <source>
        <dbReference type="ARBA" id="ARBA00023016"/>
    </source>
</evidence>
<dbReference type="InterPro" id="IPR036388">
    <property type="entry name" value="WH-like_DNA-bd_sf"/>
</dbReference>
<dbReference type="PANTHER" id="PTHR10015">
    <property type="entry name" value="HEAT SHOCK TRANSCRIPTION FACTOR"/>
    <property type="match status" value="1"/>
</dbReference>
<evidence type="ECO:0000256" key="3">
    <source>
        <dbReference type="ARBA" id="ARBA00022553"/>
    </source>
</evidence>
<sequence>MEVESSSSNNGQAQGQLVAAPFVLKTYRMVNDPATDSVICWGRESNSFVVADPFAFSQTLLPAHFKHNNFSSFVRQLNTYGFRKVDPDRWEFAHTSFLKGQTHLLRQIVRRNSGNSSKTTHSSSNNRAAPAKKSDECEVDESVVFEVLKLKQGQRSIDEKVQGMWRRMQETERRPKQMLAFLVKVVGDPRLLQRLAARGGYEESENGGKRARLEEPKVEVDEGIDTVSLDSEYIAVGGEDGVFLGGGCGEDQFVPTVDPLDLYGGDGDGGDLGGLAMYAGDGF</sequence>
<evidence type="ECO:0000256" key="1">
    <source>
        <dbReference type="ARBA" id="ARBA00004123"/>
    </source>
</evidence>
<dbReference type="SUPFAM" id="SSF46785">
    <property type="entry name" value="Winged helix' DNA-binding domain"/>
    <property type="match status" value="1"/>
</dbReference>
<evidence type="ECO:0000313" key="12">
    <source>
        <dbReference type="EMBL" id="QFE32165.1"/>
    </source>
</evidence>
<dbReference type="AlphaFoldDB" id="A0A5J6SCZ8"/>
<dbReference type="PROSITE" id="PS00434">
    <property type="entry name" value="HSF_DOMAIN"/>
    <property type="match status" value="1"/>
</dbReference>
<accession>A0A5J6SCZ8</accession>
<evidence type="ECO:0000256" key="8">
    <source>
        <dbReference type="ARBA" id="ARBA00023242"/>
    </source>
</evidence>
<proteinExistence type="evidence at transcript level"/>
<dbReference type="GO" id="GO:0000978">
    <property type="term" value="F:RNA polymerase II cis-regulatory region sequence-specific DNA binding"/>
    <property type="evidence" value="ECO:0007669"/>
    <property type="project" value="TreeGrafter"/>
</dbReference>
<comment type="similarity">
    <text evidence="9">Belongs to the HSF family.</text>
</comment>
<reference evidence="12" key="1">
    <citation type="submission" date="2019-03" db="EMBL/GenBank/DDBJ databases">
        <title>Identification and Validation of Transcription factors genes from Agave sisalana under Abiotic Stress.</title>
        <authorList>
            <person name="Hameed R."/>
            <person name="Batcho A."/>
            <person name="Sarwar B."/>
            <person name="Rashid B."/>
            <person name="Hassan S."/>
            <person name="Husnain T."/>
        </authorList>
    </citation>
    <scope>NUCLEOTIDE SEQUENCE</scope>
    <source>
        <strain evidence="12">DN19412_S11</strain>
    </source>
</reference>
<evidence type="ECO:0000256" key="9">
    <source>
        <dbReference type="RuleBase" id="RU004020"/>
    </source>
</evidence>
<dbReference type="Pfam" id="PF00447">
    <property type="entry name" value="HSF_DNA-bind"/>
    <property type="match status" value="1"/>
</dbReference>
<keyword evidence="5" id="KW-0346">Stress response</keyword>
<dbReference type="PANTHER" id="PTHR10015:SF328">
    <property type="entry name" value="HEAT STRESS TRANSCRIPTION FACTOR C-2A"/>
    <property type="match status" value="1"/>
</dbReference>
<dbReference type="GO" id="GO:0003700">
    <property type="term" value="F:DNA-binding transcription factor activity"/>
    <property type="evidence" value="ECO:0007669"/>
    <property type="project" value="InterPro"/>
</dbReference>
<keyword evidence="8" id="KW-0539">Nucleus</keyword>
<dbReference type="InterPro" id="IPR036390">
    <property type="entry name" value="WH_DNA-bd_sf"/>
</dbReference>
<feature type="region of interest" description="Disordered" evidence="10">
    <location>
        <begin position="112"/>
        <end position="135"/>
    </location>
</feature>
<keyword evidence="7" id="KW-0804">Transcription</keyword>
<evidence type="ECO:0000256" key="4">
    <source>
        <dbReference type="ARBA" id="ARBA00023015"/>
    </source>
</evidence>
<dbReference type="InterPro" id="IPR000232">
    <property type="entry name" value="HSF_DNA-bd"/>
</dbReference>